<dbReference type="EMBL" id="DUZY01000003">
    <property type="protein sequence ID" value="DAD32762.1"/>
    <property type="molecule type" value="Genomic_DNA"/>
</dbReference>
<name>A0A822YMG2_NELNU</name>
<reference evidence="1 3" key="1">
    <citation type="journal article" date="2020" name="Mol. Biol. Evol.">
        <title>Distinct Expression and Methylation Patterns for Genes with Different Fates following a Single Whole-Genome Duplication in Flowering Plants.</title>
        <authorList>
            <person name="Shi T."/>
            <person name="Rahmani R.S."/>
            <person name="Gugger P.F."/>
            <person name="Wang M."/>
            <person name="Li H."/>
            <person name="Zhang Y."/>
            <person name="Li Z."/>
            <person name="Wang Q."/>
            <person name="Van de Peer Y."/>
            <person name="Marchal K."/>
            <person name="Chen J."/>
        </authorList>
    </citation>
    <scope>NUCLEOTIDE SEQUENCE [LARGE SCALE GENOMIC DNA]</scope>
    <source>
        <tissue evidence="1">Leaf</tissue>
    </source>
</reference>
<dbReference type="EMBL" id="DUZY01000003">
    <property type="protein sequence ID" value="DAD32761.1"/>
    <property type="molecule type" value="Genomic_DNA"/>
</dbReference>
<sequence length="75" mass="8574">MTKMTPVTILSLRSGNHYSPTLLPEVLKKLVPHAGNVKRNVMSEKFKSMSDEPYNVVRRSVLCMVEEIAERNRIC</sequence>
<organism evidence="1 3">
    <name type="scientific">Nelumbo nucifera</name>
    <name type="common">Sacred lotus</name>
    <dbReference type="NCBI Taxonomy" id="4432"/>
    <lineage>
        <taxon>Eukaryota</taxon>
        <taxon>Viridiplantae</taxon>
        <taxon>Streptophyta</taxon>
        <taxon>Embryophyta</taxon>
        <taxon>Tracheophyta</taxon>
        <taxon>Spermatophyta</taxon>
        <taxon>Magnoliopsida</taxon>
        <taxon>Proteales</taxon>
        <taxon>Nelumbonaceae</taxon>
        <taxon>Nelumbo</taxon>
    </lineage>
</organism>
<keyword evidence="3" id="KW-1185">Reference proteome</keyword>
<gene>
    <name evidence="1" type="ORF">HUJ06_011612</name>
    <name evidence="2" type="ORF">HUJ06_011613</name>
</gene>
<evidence type="ECO:0000313" key="3">
    <source>
        <dbReference type="Proteomes" id="UP000607653"/>
    </source>
</evidence>
<proteinExistence type="predicted"/>
<dbReference type="AlphaFoldDB" id="A0A822YMG2"/>
<evidence type="ECO:0000313" key="1">
    <source>
        <dbReference type="EMBL" id="DAD32761.1"/>
    </source>
</evidence>
<evidence type="ECO:0000313" key="2">
    <source>
        <dbReference type="EMBL" id="DAD32762.1"/>
    </source>
</evidence>
<dbReference type="Proteomes" id="UP000607653">
    <property type="component" value="Unassembled WGS sequence"/>
</dbReference>
<accession>A0A822YMG2</accession>
<protein>
    <submittedName>
        <fullName evidence="1">Uncharacterized protein</fullName>
    </submittedName>
</protein>
<comment type="caution">
    <text evidence="1">The sequence shown here is derived from an EMBL/GenBank/DDBJ whole genome shotgun (WGS) entry which is preliminary data.</text>
</comment>